<dbReference type="AlphaFoldDB" id="A0A1M4UP35"/>
<dbReference type="SUPFAM" id="SSF159501">
    <property type="entry name" value="EreA/ChaN-like"/>
    <property type="match status" value="1"/>
</dbReference>
<dbReference type="GO" id="GO:0046677">
    <property type="term" value="P:response to antibiotic"/>
    <property type="evidence" value="ECO:0007669"/>
    <property type="project" value="InterPro"/>
</dbReference>
<sequence length="471" mass="54297">MTTITPFFDSAHCQTWGIGFALGKPLIMRRYFTKELAPNEERTISIIKDKAEVLTNQADLQPLFDRIGDAQFVMLGEASHGTHEYYTWRSQITKKLIKEKGFQFIAVEGDWPDCYQVNRYIKNYANAGGSALGVLKRFNRWPTWMWANWEMVAMIDWLYKYNKPLPASKKIGFYGLDVYSLWESLEAIREYLKHIDPNALKVAEETFHCFEPYKADEGRGYARATQFVPELCTDEVVELLKKIQEHLPSYNSDHENVFNVEQNAIVTLNAERYYRAMVKGGPHSWNVRDHHMYETLNRLTDFHGKGAKVIIWEHNTHIGDARATDMTTEGMYNVGELARIKHHEHGVVLVGFGSYKGEVIAAKGWGAPMKVMAVPPARKGSWEYILHKASPENKLLIMDDFMDEELMETHIGHRAIGVVYNPEYEKYGNYVPSILPLRYDAFIYLDHTTALHPLHIQPDGHQIPETYPFGV</sequence>
<dbReference type="EMBL" id="FQUU01000002">
    <property type="protein sequence ID" value="SHE58415.1"/>
    <property type="molecule type" value="Genomic_DNA"/>
</dbReference>
<dbReference type="Gene3D" id="3.30.1870.10">
    <property type="entry name" value="EreA-like, domain 2"/>
    <property type="match status" value="1"/>
</dbReference>
<dbReference type="Gene3D" id="1.20.1440.30">
    <property type="entry name" value="Biosynthetic Protein domain"/>
    <property type="match status" value="1"/>
</dbReference>
<dbReference type="STRING" id="1121884.SAMN02745131_00725"/>
<dbReference type="InterPro" id="IPR007815">
    <property type="entry name" value="Emycin_Estase"/>
</dbReference>
<organism evidence="1 2">
    <name type="scientific">Flavisolibacter ginsengisoli DSM 18119</name>
    <dbReference type="NCBI Taxonomy" id="1121884"/>
    <lineage>
        <taxon>Bacteria</taxon>
        <taxon>Pseudomonadati</taxon>
        <taxon>Bacteroidota</taxon>
        <taxon>Chitinophagia</taxon>
        <taxon>Chitinophagales</taxon>
        <taxon>Chitinophagaceae</taxon>
        <taxon>Flavisolibacter</taxon>
    </lineage>
</organism>
<dbReference type="CDD" id="cd14728">
    <property type="entry name" value="Ere-like"/>
    <property type="match status" value="1"/>
</dbReference>
<dbReference type="InterPro" id="IPR014622">
    <property type="entry name" value="UCP036794_erythomycin"/>
</dbReference>
<protein>
    <submittedName>
        <fullName evidence="1">Erythromycin esterase homolog</fullName>
    </submittedName>
</protein>
<evidence type="ECO:0000313" key="2">
    <source>
        <dbReference type="Proteomes" id="UP000184048"/>
    </source>
</evidence>
<keyword evidence="2" id="KW-1185">Reference proteome</keyword>
<proteinExistence type="predicted"/>
<reference evidence="1 2" key="1">
    <citation type="submission" date="2016-11" db="EMBL/GenBank/DDBJ databases">
        <authorList>
            <person name="Jaros S."/>
            <person name="Januszkiewicz K."/>
            <person name="Wedrychowicz H."/>
        </authorList>
    </citation>
    <scope>NUCLEOTIDE SEQUENCE [LARGE SCALE GENOMIC DNA]</scope>
    <source>
        <strain evidence="1 2">DSM 18119</strain>
    </source>
</reference>
<dbReference type="Gene3D" id="3.40.1660.10">
    <property type="entry name" value="EreA-like (biosynthetic domain)"/>
    <property type="match status" value="1"/>
</dbReference>
<evidence type="ECO:0000313" key="1">
    <source>
        <dbReference type="EMBL" id="SHE58415.1"/>
    </source>
</evidence>
<accession>A0A1M4UP35</accession>
<dbReference type="PANTHER" id="PTHR31299">
    <property type="entry name" value="ESTERASE, PUTATIVE (AFU_ORTHOLOGUE AFUA_1G05850)-RELATED"/>
    <property type="match status" value="1"/>
</dbReference>
<dbReference type="Proteomes" id="UP000184048">
    <property type="component" value="Unassembled WGS sequence"/>
</dbReference>
<dbReference type="Pfam" id="PF05139">
    <property type="entry name" value="Erythro_esteras"/>
    <property type="match status" value="1"/>
</dbReference>
<dbReference type="InterPro" id="IPR052036">
    <property type="entry name" value="Hydrolase/PRTase-associated"/>
</dbReference>
<gene>
    <name evidence="1" type="ORF">SAMN02745131_00725</name>
</gene>
<dbReference type="PANTHER" id="PTHR31299:SF0">
    <property type="entry name" value="ESTERASE, PUTATIVE (AFU_ORTHOLOGUE AFUA_1G05850)-RELATED"/>
    <property type="match status" value="1"/>
</dbReference>
<dbReference type="PIRSF" id="PIRSF036794">
    <property type="entry name" value="UCP_erythr_ester"/>
    <property type="match status" value="1"/>
</dbReference>
<name>A0A1M4UP35_9BACT</name>
<dbReference type="RefSeq" id="WP_245793001.1">
    <property type="nucleotide sequence ID" value="NZ_FQUU01000002.1"/>
</dbReference>